<reference evidence="2 3" key="1">
    <citation type="submission" date="2020-02" db="EMBL/GenBank/DDBJ databases">
        <title>Comparative genomics of sulfur disproportionating microorganisms.</title>
        <authorList>
            <person name="Ward L.M."/>
            <person name="Bertran E."/>
            <person name="Johnston D.T."/>
        </authorList>
    </citation>
    <scope>NUCLEOTIDE SEQUENCE [LARGE SCALE GENOMIC DNA]</scope>
    <source>
        <strain evidence="2 3">DSM 3696</strain>
    </source>
</reference>
<feature type="chain" id="PRO_5029487497" evidence="1">
    <location>
        <begin position="24"/>
        <end position="152"/>
    </location>
</feature>
<evidence type="ECO:0000313" key="3">
    <source>
        <dbReference type="Proteomes" id="UP000469724"/>
    </source>
</evidence>
<feature type="signal peptide" evidence="1">
    <location>
        <begin position="1"/>
        <end position="23"/>
    </location>
</feature>
<dbReference type="Proteomes" id="UP000469724">
    <property type="component" value="Unassembled WGS sequence"/>
</dbReference>
<evidence type="ECO:0000256" key="1">
    <source>
        <dbReference type="SAM" id="SignalP"/>
    </source>
</evidence>
<accession>A0A7K3NIS0</accession>
<evidence type="ECO:0000313" key="2">
    <source>
        <dbReference type="EMBL" id="NDY56096.1"/>
    </source>
</evidence>
<dbReference type="EMBL" id="JAAGRQ010000014">
    <property type="protein sequence ID" value="NDY56096.1"/>
    <property type="molecule type" value="Genomic_DNA"/>
</dbReference>
<dbReference type="RefSeq" id="WP_163301153.1">
    <property type="nucleotide sequence ID" value="NZ_JAAGRQ010000014.1"/>
</dbReference>
<keyword evidence="3" id="KW-1185">Reference proteome</keyword>
<sequence length="152" mass="16052">MKTVIASLALAFLVAATAPLALAQSKYYCVKPDGAPVCAILVTPGARHDPSVLCNLSCSACNLTCAAILRLGDGAMGMEDQIPVVQVRPEALTGRDMQSNIETPEYCNTQYQNCLTNCRRDPQSSASATALRQCEAYCQSVRSGCGMGNSGR</sequence>
<protein>
    <submittedName>
        <fullName evidence="2">Uncharacterized protein</fullName>
    </submittedName>
</protein>
<dbReference type="AlphaFoldDB" id="A0A7K3NIS0"/>
<proteinExistence type="predicted"/>
<keyword evidence="1" id="KW-0732">Signal</keyword>
<gene>
    <name evidence="2" type="ORF">G3N56_04965</name>
</gene>
<comment type="caution">
    <text evidence="2">The sequence shown here is derived from an EMBL/GenBank/DDBJ whole genome shotgun (WGS) entry which is preliminary data.</text>
</comment>
<organism evidence="2 3">
    <name type="scientific">Desulfolutivibrio sulfodismutans</name>
    <dbReference type="NCBI Taxonomy" id="63561"/>
    <lineage>
        <taxon>Bacteria</taxon>
        <taxon>Pseudomonadati</taxon>
        <taxon>Thermodesulfobacteriota</taxon>
        <taxon>Desulfovibrionia</taxon>
        <taxon>Desulfovibrionales</taxon>
        <taxon>Desulfovibrionaceae</taxon>
        <taxon>Desulfolutivibrio</taxon>
    </lineage>
</organism>
<name>A0A7K3NIS0_9BACT</name>